<evidence type="ECO:0000256" key="4">
    <source>
        <dbReference type="ARBA" id="ARBA00022614"/>
    </source>
</evidence>
<gene>
    <name evidence="19" type="primary">TLR2</name>
</gene>
<evidence type="ECO:0000256" key="12">
    <source>
        <dbReference type="ARBA" id="ARBA00023170"/>
    </source>
</evidence>
<keyword evidence="8 15" id="KW-0391">Immunity</keyword>
<dbReference type="Pfam" id="PF13855">
    <property type="entry name" value="LRR_8"/>
    <property type="match status" value="1"/>
</dbReference>
<dbReference type="OrthoDB" id="1081807at2759"/>
<keyword evidence="4" id="KW-0433">Leucine-rich repeat</keyword>
<keyword evidence="14 15" id="KW-0395">Inflammatory response</keyword>
<feature type="domain" description="TIR" evidence="18">
    <location>
        <begin position="706"/>
        <end position="849"/>
    </location>
</feature>
<dbReference type="FunCoup" id="A0A3P8XUB4">
    <property type="interactions" value="405"/>
</dbReference>
<keyword evidence="11 16" id="KW-1015">Disulfide bond</keyword>
<comment type="similarity">
    <text evidence="2 15">Belongs to the Toll-like receptor family.</text>
</comment>
<dbReference type="Pfam" id="PF01582">
    <property type="entry name" value="TIR"/>
    <property type="match status" value="1"/>
</dbReference>
<organism evidence="19 20">
    <name type="scientific">Esox lucius</name>
    <name type="common">Northern pike</name>
    <dbReference type="NCBI Taxonomy" id="8010"/>
    <lineage>
        <taxon>Eukaryota</taxon>
        <taxon>Metazoa</taxon>
        <taxon>Chordata</taxon>
        <taxon>Craniata</taxon>
        <taxon>Vertebrata</taxon>
        <taxon>Euteleostomi</taxon>
        <taxon>Actinopterygii</taxon>
        <taxon>Neopterygii</taxon>
        <taxon>Teleostei</taxon>
        <taxon>Protacanthopterygii</taxon>
        <taxon>Esociformes</taxon>
        <taxon>Esocidae</taxon>
        <taxon>Esox</taxon>
    </lineage>
</organism>
<reference evidence="20" key="1">
    <citation type="journal article" date="2014" name="PLoS ONE">
        <title>The genome and linkage map of the northern pike (Esox lucius): conserved synteny revealed between the salmonid sister group and the Neoteleostei.</title>
        <authorList>
            <person name="Rondeau E.B."/>
            <person name="Minkley D.R."/>
            <person name="Leong J.S."/>
            <person name="Messmer A.M."/>
            <person name="Jantzen J.R."/>
            <person name="von Schalburg K.R."/>
            <person name="Lemon C."/>
            <person name="Bird N.H."/>
            <person name="Koop B.F."/>
        </authorList>
    </citation>
    <scope>NUCLEOTIDE SEQUENCE</scope>
</reference>
<evidence type="ECO:0000256" key="6">
    <source>
        <dbReference type="ARBA" id="ARBA00022729"/>
    </source>
</evidence>
<keyword evidence="13" id="KW-0325">Glycoprotein</keyword>
<dbReference type="STRING" id="8010.ENSELUP00000008036"/>
<keyword evidence="9 17" id="KW-1133">Transmembrane helix</keyword>
<evidence type="ECO:0000256" key="10">
    <source>
        <dbReference type="ARBA" id="ARBA00023136"/>
    </source>
</evidence>
<dbReference type="PANTHER" id="PTHR24365">
    <property type="entry name" value="TOLL-LIKE RECEPTOR"/>
    <property type="match status" value="1"/>
</dbReference>
<dbReference type="PRINTS" id="PR01537">
    <property type="entry name" value="INTRLKN1R1F"/>
</dbReference>
<evidence type="ECO:0000313" key="20">
    <source>
        <dbReference type="Proteomes" id="UP000265140"/>
    </source>
</evidence>
<reference evidence="19" key="3">
    <citation type="submission" date="2025-08" db="UniProtKB">
        <authorList>
            <consortium name="Ensembl"/>
        </authorList>
    </citation>
    <scope>IDENTIFICATION</scope>
</reference>
<evidence type="ECO:0000259" key="18">
    <source>
        <dbReference type="PROSITE" id="PS50104"/>
    </source>
</evidence>
<dbReference type="GO" id="GO:0002224">
    <property type="term" value="P:toll-like receptor signaling pathway"/>
    <property type="evidence" value="ECO:0007669"/>
    <property type="project" value="UniProtKB-UniRule"/>
</dbReference>
<dbReference type="PIRSF" id="PIRSF037595">
    <property type="entry name" value="Toll-like_receptor"/>
    <property type="match status" value="1"/>
</dbReference>
<protein>
    <recommendedName>
        <fullName evidence="15">Toll-like receptor 2</fullName>
    </recommendedName>
</protein>
<dbReference type="Bgee" id="ENSELUG00000008732">
    <property type="expression patterns" value="Expressed in head kidney and 11 other cell types or tissues"/>
</dbReference>
<dbReference type="InterPro" id="IPR003591">
    <property type="entry name" value="Leu-rich_rpt_typical-subtyp"/>
</dbReference>
<evidence type="ECO:0000256" key="2">
    <source>
        <dbReference type="ARBA" id="ARBA00009634"/>
    </source>
</evidence>
<comment type="function">
    <text evidence="15">Cooperates with LY96 to mediate the innate immune response to bacterial lipoproteins and other microbial cell wall components. Cooperates with TLR1 or TLR6 to mediate the innate immune response to bacterial lipoproteins or lipopeptides. Acts via MYD88 and TRAF6, leading to NF-kappa-B activation, cytokine secretion and the inflammatory response.</text>
</comment>
<evidence type="ECO:0000313" key="19">
    <source>
        <dbReference type="Ensembl" id="ENSELUP00000008036.2"/>
    </source>
</evidence>
<feature type="disulfide bond" evidence="16">
    <location>
        <begin position="84"/>
        <end position="90"/>
    </location>
</feature>
<evidence type="ECO:0000256" key="1">
    <source>
        <dbReference type="ARBA" id="ARBA00004479"/>
    </source>
</evidence>
<dbReference type="GO" id="GO:0043235">
    <property type="term" value="C:receptor complex"/>
    <property type="evidence" value="ECO:0007669"/>
    <property type="project" value="TreeGrafter"/>
</dbReference>
<dbReference type="InterPro" id="IPR000157">
    <property type="entry name" value="TIR_dom"/>
</dbReference>
<feature type="disulfide bond" evidence="16">
    <location>
        <begin position="491"/>
        <end position="513"/>
    </location>
</feature>
<evidence type="ECO:0000256" key="9">
    <source>
        <dbReference type="ARBA" id="ARBA00022989"/>
    </source>
</evidence>
<dbReference type="RefSeq" id="XP_010903334.3">
    <property type="nucleotide sequence ID" value="XM_010905032.4"/>
</dbReference>
<accession>A0A3P8XUB4</accession>
<dbReference type="OMA" id="SFVKSEW"/>
<keyword evidence="10 17" id="KW-0472">Membrane</keyword>
<dbReference type="Proteomes" id="UP000265140">
    <property type="component" value="Chromosome 24"/>
</dbReference>
<dbReference type="Pfam" id="PF00560">
    <property type="entry name" value="LRR_1"/>
    <property type="match status" value="1"/>
</dbReference>
<evidence type="ECO:0000256" key="5">
    <source>
        <dbReference type="ARBA" id="ARBA00022692"/>
    </source>
</evidence>
<evidence type="ECO:0000256" key="11">
    <source>
        <dbReference type="ARBA" id="ARBA00023157"/>
    </source>
</evidence>
<name>A0A3P8XUB4_ESOLU</name>
<evidence type="ECO:0000256" key="8">
    <source>
        <dbReference type="ARBA" id="ARBA00022859"/>
    </source>
</evidence>
<proteinExistence type="inferred from homology"/>
<dbReference type="Gene3D" id="3.80.10.10">
    <property type="entry name" value="Ribonuclease Inhibitor"/>
    <property type="match status" value="1"/>
</dbReference>
<keyword evidence="6" id="KW-0732">Signal</keyword>
<keyword evidence="5 17" id="KW-0812">Transmembrane</keyword>
<evidence type="ECO:0000256" key="3">
    <source>
        <dbReference type="ARBA" id="ARBA00022588"/>
    </source>
</evidence>
<dbReference type="GO" id="GO:0045087">
    <property type="term" value="P:innate immune response"/>
    <property type="evidence" value="ECO:0007669"/>
    <property type="project" value="UniProtKB-UniRule"/>
</dbReference>
<evidence type="ECO:0000256" key="13">
    <source>
        <dbReference type="ARBA" id="ARBA00023180"/>
    </source>
</evidence>
<dbReference type="InParanoid" id="A0A3P8XUB4"/>
<feature type="disulfide bond" evidence="16">
    <location>
        <begin position="410"/>
        <end position="439"/>
    </location>
</feature>
<feature type="transmembrane region" description="Helical" evidence="17">
    <location>
        <begin position="652"/>
        <end position="674"/>
    </location>
</feature>
<dbReference type="SMART" id="SM00369">
    <property type="entry name" value="LRR_TYP"/>
    <property type="match status" value="11"/>
</dbReference>
<dbReference type="Ensembl" id="ENSELUT00000006235.3">
    <property type="protein sequence ID" value="ENSELUP00000008036.2"/>
    <property type="gene ID" value="ENSELUG00000008732.3"/>
</dbReference>
<dbReference type="PROSITE" id="PS51450">
    <property type="entry name" value="LRR"/>
    <property type="match status" value="4"/>
</dbReference>
<dbReference type="SMART" id="SM00255">
    <property type="entry name" value="TIR"/>
    <property type="match status" value="1"/>
</dbReference>
<dbReference type="SUPFAM" id="SSF52058">
    <property type="entry name" value="L domain-like"/>
    <property type="match status" value="2"/>
</dbReference>
<sequence>MITLQHIQPHLRLRNVLSVSGSQQYVSRVLALTSATAMCCNRPNFRERRMGSLAMLWPALFLLFPCQGQSSTTGVVERSTCGPCDERLFCNCSSRNYTYIPTVEIVDVLTLDLSSNSITTVAEDDLRDYEHLQTLDLHSNKIQSIHDRSFSHQQRLLALDLSNNQLDVLSPAWFSKLQSLQHLSLLGNGYRTLGPEGTFPLFRSLNSLRTLRFGNPGLEEVRRGDLVGVRQLNELEVYGNNLKRYDPGSLGDIWPLGVVTLHLRGPFQDDPALVSSIFRDVANPETSLVVADVLLTGKLSTGPFAVTNQQRTRSIMLRNSTLTDEAIVYLLKVMDGAPLEFIGSEYMLFKGTGSWKEARRTRHENLDTVYFRNIQVIDAYRFTSFLPVAFLLKYLRKISLINCTVFVMPCLTSTLLINLEHLDLSGNLLSDLTLTESLCHGKGYLKKLRVLNVSDNALKSLSLISQLVFRLDKLVHLDISQNAYTSMPPACSWPPTLTHLNLSWAKLRRVTPCLPQSLEVLDLGHNDLTFFHSVSLRALRELHLSGNKLMQLPPGWLLPSLEILLIQSNSLNMFGPLDLLHYRRLRELQVGWNRFVCSCEFVSFIVKMWGEAAESSVELVDRPETYLCDSPLPLQGQRLDKVQLSALECHPVLLVSTLCGFTLVSGILVGIVLWKLHAMWYLKMMWAWLKAKRNSRRQKRWNADPLCYDAFVSYSEHDEGWVEEFLVPELENSQPPLSLCLHKRDFLPGHWIVDNIINAMERSRRTLFVLSESFVHSEWCRYELDFSHFRLFDGNTDAAILVLLEPISKDNVPKRFCKLRKLMSSRTYLEWPTEEERRNEFWSNLRLAVRGDDTG</sequence>
<keyword evidence="3 15" id="KW-0399">Innate immunity</keyword>
<dbReference type="GO" id="GO:0006954">
    <property type="term" value="P:inflammatory response"/>
    <property type="evidence" value="ECO:0007669"/>
    <property type="project" value="UniProtKB-UniRule"/>
</dbReference>
<evidence type="ECO:0000256" key="17">
    <source>
        <dbReference type="SAM" id="Phobius"/>
    </source>
</evidence>
<evidence type="ECO:0000256" key="14">
    <source>
        <dbReference type="ARBA" id="ARBA00023198"/>
    </source>
</evidence>
<dbReference type="GeneTree" id="ENSGT00940000156323"/>
<dbReference type="PROSITE" id="PS50104">
    <property type="entry name" value="TIR"/>
    <property type="match status" value="1"/>
</dbReference>
<dbReference type="SUPFAM" id="SSF52200">
    <property type="entry name" value="Toll/Interleukin receptor TIR domain"/>
    <property type="match status" value="1"/>
</dbReference>
<reference evidence="19" key="4">
    <citation type="submission" date="2025-09" db="UniProtKB">
        <authorList>
            <consortium name="Ensembl"/>
        </authorList>
    </citation>
    <scope>IDENTIFICATION</scope>
</reference>
<dbReference type="Gene3D" id="3.40.50.10140">
    <property type="entry name" value="Toll/interleukin-1 receptor homology (TIR) domain"/>
    <property type="match status" value="1"/>
</dbReference>
<dbReference type="GO" id="GO:0004888">
    <property type="term" value="F:transmembrane signaling receptor activity"/>
    <property type="evidence" value="ECO:0007669"/>
    <property type="project" value="InterPro"/>
</dbReference>
<evidence type="ECO:0000256" key="7">
    <source>
        <dbReference type="ARBA" id="ARBA00022737"/>
    </source>
</evidence>
<dbReference type="FunFam" id="3.40.50.10140:FF:000001">
    <property type="entry name" value="Toll-like receptor 2"/>
    <property type="match status" value="1"/>
</dbReference>
<keyword evidence="7" id="KW-0677">Repeat</keyword>
<dbReference type="AlphaFoldDB" id="A0A3P8XUB4"/>
<comment type="subcellular location">
    <subcellularLocation>
        <location evidence="1">Membrane</location>
        <topology evidence="1">Single-pass type I membrane protein</topology>
    </subcellularLocation>
</comment>
<dbReference type="GeneID" id="105030906"/>
<keyword evidence="20" id="KW-1185">Reference proteome</keyword>
<evidence type="ECO:0000256" key="16">
    <source>
        <dbReference type="PIRSR" id="PIRSR037595-2"/>
    </source>
</evidence>
<dbReference type="GO" id="GO:0005886">
    <property type="term" value="C:plasma membrane"/>
    <property type="evidence" value="ECO:0007669"/>
    <property type="project" value="TreeGrafter"/>
</dbReference>
<dbReference type="InterPro" id="IPR001611">
    <property type="entry name" value="Leu-rich_rpt"/>
</dbReference>
<keyword evidence="12 15" id="KW-0675">Receptor</keyword>
<reference evidence="19" key="2">
    <citation type="submission" date="2020-02" db="EMBL/GenBank/DDBJ databases">
        <title>Esox lucius (northern pike) genome, fEsoLuc1, primary haplotype.</title>
        <authorList>
            <person name="Myers G."/>
            <person name="Karagic N."/>
            <person name="Meyer A."/>
            <person name="Pippel M."/>
            <person name="Reichard M."/>
            <person name="Winkler S."/>
            <person name="Tracey A."/>
            <person name="Sims Y."/>
            <person name="Howe K."/>
            <person name="Rhie A."/>
            <person name="Formenti G."/>
            <person name="Durbin R."/>
            <person name="Fedrigo O."/>
            <person name="Jarvis E.D."/>
        </authorList>
    </citation>
    <scope>NUCLEOTIDE SEQUENCE [LARGE SCALE GENOMIC DNA]</scope>
</reference>
<dbReference type="GO" id="GO:0042497">
    <property type="term" value="F:triacyl lipopeptide binding"/>
    <property type="evidence" value="ECO:0007669"/>
    <property type="project" value="TreeGrafter"/>
</dbReference>
<dbReference type="PANTHER" id="PTHR24365:SF17">
    <property type="entry name" value="TOLL-LIKE RECEPTOR 2"/>
    <property type="match status" value="1"/>
</dbReference>
<dbReference type="InterPro" id="IPR017241">
    <property type="entry name" value="Toll-like_receptor"/>
</dbReference>
<evidence type="ECO:0000256" key="15">
    <source>
        <dbReference type="PIRNR" id="PIRNR037595"/>
    </source>
</evidence>
<dbReference type="InterPro" id="IPR032675">
    <property type="entry name" value="LRR_dom_sf"/>
</dbReference>
<dbReference type="InterPro" id="IPR035897">
    <property type="entry name" value="Toll_tir_struct_dom_sf"/>
</dbReference>